<dbReference type="AlphaFoldDB" id="A0A9P8TP51"/>
<feature type="compositionally biased region" description="Basic and acidic residues" evidence="1">
    <location>
        <begin position="163"/>
        <end position="172"/>
    </location>
</feature>
<proteinExistence type="predicted"/>
<protein>
    <submittedName>
        <fullName evidence="2">Uncharacterized protein</fullName>
    </submittedName>
</protein>
<evidence type="ECO:0000313" key="3">
    <source>
        <dbReference type="Proteomes" id="UP000774326"/>
    </source>
</evidence>
<name>A0A9P8TP51_WICPI</name>
<comment type="caution">
    <text evidence="2">The sequence shown here is derived from an EMBL/GenBank/DDBJ whole genome shotgun (WGS) entry which is preliminary data.</text>
</comment>
<dbReference type="Proteomes" id="UP000774326">
    <property type="component" value="Unassembled WGS sequence"/>
</dbReference>
<reference evidence="2" key="2">
    <citation type="submission" date="2021-01" db="EMBL/GenBank/DDBJ databases">
        <authorList>
            <person name="Schikora-Tamarit M.A."/>
        </authorList>
    </citation>
    <scope>NUCLEOTIDE SEQUENCE</scope>
    <source>
        <strain evidence="2">CBS2887</strain>
    </source>
</reference>
<feature type="region of interest" description="Disordered" evidence="1">
    <location>
        <begin position="281"/>
        <end position="301"/>
    </location>
</feature>
<evidence type="ECO:0000256" key="1">
    <source>
        <dbReference type="SAM" id="MobiDB-lite"/>
    </source>
</evidence>
<evidence type="ECO:0000313" key="2">
    <source>
        <dbReference type="EMBL" id="KAH3686778.1"/>
    </source>
</evidence>
<feature type="region of interest" description="Disordered" evidence="1">
    <location>
        <begin position="159"/>
        <end position="181"/>
    </location>
</feature>
<sequence>MATHIAQTSSSQRPVFSTVYEDEITQALQLDLKTSLTPVLDLETEFDDLDSDLMGSFMFNATSINTASSSSPAEHHSITSPSFGIEWPFTDSHQFHRHNSLNSTGAGNWSPSLSMMKLFVLERPEKESSTGEVEASTEDQVIEELKSLEQIPELYEQMQESARATEQHHQEQPHLSSPLTPTVTITNLTSSTPMTITTNSSQSSIADRLLDTPTKSNMHSHHIHLNLHLATTTTKTLTHVKSVISNISSLKNHKKLSQTFNVLNKAKSTISLKNGALSPKSLKKKLHLSHKDHDHDGVKLE</sequence>
<feature type="compositionally biased region" description="Basic and acidic residues" evidence="1">
    <location>
        <begin position="289"/>
        <end position="301"/>
    </location>
</feature>
<dbReference type="EMBL" id="JAEUBG010001205">
    <property type="protein sequence ID" value="KAH3686778.1"/>
    <property type="molecule type" value="Genomic_DNA"/>
</dbReference>
<organism evidence="2 3">
    <name type="scientific">Wickerhamomyces pijperi</name>
    <name type="common">Yeast</name>
    <name type="synonym">Pichia pijperi</name>
    <dbReference type="NCBI Taxonomy" id="599730"/>
    <lineage>
        <taxon>Eukaryota</taxon>
        <taxon>Fungi</taxon>
        <taxon>Dikarya</taxon>
        <taxon>Ascomycota</taxon>
        <taxon>Saccharomycotina</taxon>
        <taxon>Saccharomycetes</taxon>
        <taxon>Phaffomycetales</taxon>
        <taxon>Wickerhamomycetaceae</taxon>
        <taxon>Wickerhamomyces</taxon>
    </lineage>
</organism>
<reference evidence="2" key="1">
    <citation type="journal article" date="2021" name="Open Biol.">
        <title>Shared evolutionary footprints suggest mitochondrial oxidative damage underlies multiple complex I losses in fungi.</title>
        <authorList>
            <person name="Schikora-Tamarit M.A."/>
            <person name="Marcet-Houben M."/>
            <person name="Nosek J."/>
            <person name="Gabaldon T."/>
        </authorList>
    </citation>
    <scope>NUCLEOTIDE SEQUENCE</scope>
    <source>
        <strain evidence="2">CBS2887</strain>
    </source>
</reference>
<accession>A0A9P8TP51</accession>
<gene>
    <name evidence="2" type="ORF">WICPIJ_002257</name>
</gene>
<keyword evidence="3" id="KW-1185">Reference proteome</keyword>